<name>A0A6J5N3P0_9CAUD</name>
<accession>A0A6J5N3P0</accession>
<organism evidence="1">
    <name type="scientific">uncultured Caudovirales phage</name>
    <dbReference type="NCBI Taxonomy" id="2100421"/>
    <lineage>
        <taxon>Viruses</taxon>
        <taxon>Duplodnaviria</taxon>
        <taxon>Heunggongvirae</taxon>
        <taxon>Uroviricota</taxon>
        <taxon>Caudoviricetes</taxon>
        <taxon>Peduoviridae</taxon>
        <taxon>Maltschvirus</taxon>
        <taxon>Maltschvirus maltsch</taxon>
    </lineage>
</organism>
<evidence type="ECO:0000313" key="1">
    <source>
        <dbReference type="EMBL" id="CAB4153007.1"/>
    </source>
</evidence>
<gene>
    <name evidence="1" type="ORF">UFOVP611_42</name>
</gene>
<reference evidence="1" key="1">
    <citation type="submission" date="2020-04" db="EMBL/GenBank/DDBJ databases">
        <authorList>
            <person name="Chiriac C."/>
            <person name="Salcher M."/>
            <person name="Ghai R."/>
            <person name="Kavagutti S V."/>
        </authorList>
    </citation>
    <scope>NUCLEOTIDE SEQUENCE</scope>
</reference>
<proteinExistence type="predicted"/>
<dbReference type="EMBL" id="LR796579">
    <property type="protein sequence ID" value="CAB4153007.1"/>
    <property type="molecule type" value="Genomic_DNA"/>
</dbReference>
<protein>
    <submittedName>
        <fullName evidence="1">Uncharacterized protein</fullName>
    </submittedName>
</protein>
<sequence>MFYICQVKQLKNNKMTKTIYKYETKGGVNVETFTSNGYVTLIQNGLFKYEYHFGTLGINLQQQLLVVELEKHNIKYTKTIK</sequence>